<evidence type="ECO:0000313" key="3">
    <source>
        <dbReference type="EMBL" id="CAL5132024.1"/>
    </source>
</evidence>
<name>A0AAV2T4D2_CALDB</name>
<evidence type="ECO:0000259" key="2">
    <source>
        <dbReference type="PROSITE" id="PS51746"/>
    </source>
</evidence>
<evidence type="ECO:0000313" key="4">
    <source>
        <dbReference type="Proteomes" id="UP001497525"/>
    </source>
</evidence>
<feature type="compositionally biased region" description="Polar residues" evidence="1">
    <location>
        <begin position="310"/>
        <end position="320"/>
    </location>
</feature>
<feature type="region of interest" description="Disordered" evidence="1">
    <location>
        <begin position="278"/>
        <end position="334"/>
    </location>
</feature>
<comment type="caution">
    <text evidence="3">The sequence shown here is derived from an EMBL/GenBank/DDBJ whole genome shotgun (WGS) entry which is preliminary data.</text>
</comment>
<feature type="region of interest" description="Disordered" evidence="1">
    <location>
        <begin position="588"/>
        <end position="624"/>
    </location>
</feature>
<sequence>MEVSVLSFQSLAGKLNSQSDKGDETKSHIRFRPIIRSVKRKYAVAYALSIAQKHCFSFEGDSISIISYLPAVWRNLVDLLKEQSKDAVDFATIQTISMQCLRKAVENCLSPSFYQDPSLRNVSFATSGFFLDATAIVNRRRRQEDRWFATADLYNYLPQSSFGDQHLTSIFEAENSVSAVGVFDGHNGPEAAEHCAHLAPYLLSLGLRQHSTQPFSMLDLLADVFYQLNESVNEGRREKLWSSGTTGTICVFYGDRIYTAWVGDSQAWLVLTDDRQKSNISPRKSHRANSVPIKDHSPAETCPPAGQLSAGENRQVQNPNGDVPNKSGRGGIGNSFSPRLQTALSYSGVPLTDCVHRPEFAPEFVSVVRTGGSVSLEIGSEHGSTPTFHTFAGGFSKFPAGRPRSISSSPTAISAGLNCIPPLADTELVDCRVGGLSCVSRAIGDDQSIIGVSALPSMTVWKYTRSQRKPLCLILASDGLWDADHCSGMEVVKFTREWYKNYPKKSNLINAGLSKELVQLAASHGSTDNITCVVVWLPQWKPMLANGCPSEPFSCGNVRWPQGSRIASAIDVNSPKLFAVRGPKQLSAPSVPQNNLDLSISSSERPKSAFVGPSFRTNARYSSPPRCKFTCASP</sequence>
<dbReference type="InterPro" id="IPR015655">
    <property type="entry name" value="PP2C"/>
</dbReference>
<accession>A0AAV2T4D2</accession>
<dbReference type="Gene3D" id="3.60.40.10">
    <property type="entry name" value="PPM-type phosphatase domain"/>
    <property type="match status" value="1"/>
</dbReference>
<gene>
    <name evidence="3" type="ORF">CDAUBV1_LOCUS4542</name>
</gene>
<dbReference type="EMBL" id="CAXLJL010000112">
    <property type="protein sequence ID" value="CAL5132024.1"/>
    <property type="molecule type" value="Genomic_DNA"/>
</dbReference>
<proteinExistence type="predicted"/>
<reference evidence="3" key="1">
    <citation type="submission" date="2024-06" db="EMBL/GenBank/DDBJ databases">
        <authorList>
            <person name="Liu X."/>
            <person name="Lenzi L."/>
            <person name="Haldenby T S."/>
            <person name="Uol C."/>
        </authorList>
    </citation>
    <scope>NUCLEOTIDE SEQUENCE</scope>
</reference>
<dbReference type="SUPFAM" id="SSF81606">
    <property type="entry name" value="PP2C-like"/>
    <property type="match status" value="1"/>
</dbReference>
<protein>
    <recommendedName>
        <fullName evidence="2">PPM-type phosphatase domain-containing protein</fullName>
    </recommendedName>
</protein>
<feature type="domain" description="PPM-type phosphatase" evidence="2">
    <location>
        <begin position="126"/>
        <end position="537"/>
    </location>
</feature>
<dbReference type="SMART" id="SM00332">
    <property type="entry name" value="PP2Cc"/>
    <property type="match status" value="1"/>
</dbReference>
<dbReference type="PROSITE" id="PS51746">
    <property type="entry name" value="PPM_2"/>
    <property type="match status" value="1"/>
</dbReference>
<dbReference type="GO" id="GO:0004722">
    <property type="term" value="F:protein serine/threonine phosphatase activity"/>
    <property type="evidence" value="ECO:0007669"/>
    <property type="project" value="InterPro"/>
</dbReference>
<dbReference type="CDD" id="cd00143">
    <property type="entry name" value="PP2Cc"/>
    <property type="match status" value="1"/>
</dbReference>
<dbReference type="Proteomes" id="UP001497525">
    <property type="component" value="Unassembled WGS sequence"/>
</dbReference>
<dbReference type="InterPro" id="IPR036457">
    <property type="entry name" value="PPM-type-like_dom_sf"/>
</dbReference>
<dbReference type="Pfam" id="PF00481">
    <property type="entry name" value="PP2C"/>
    <property type="match status" value="2"/>
</dbReference>
<feature type="compositionally biased region" description="Polar residues" evidence="1">
    <location>
        <begin position="588"/>
        <end position="603"/>
    </location>
</feature>
<evidence type="ECO:0000256" key="1">
    <source>
        <dbReference type="SAM" id="MobiDB-lite"/>
    </source>
</evidence>
<organism evidence="3 4">
    <name type="scientific">Calicophoron daubneyi</name>
    <name type="common">Rumen fluke</name>
    <name type="synonym">Paramphistomum daubneyi</name>
    <dbReference type="NCBI Taxonomy" id="300641"/>
    <lineage>
        <taxon>Eukaryota</taxon>
        <taxon>Metazoa</taxon>
        <taxon>Spiralia</taxon>
        <taxon>Lophotrochozoa</taxon>
        <taxon>Platyhelminthes</taxon>
        <taxon>Trematoda</taxon>
        <taxon>Digenea</taxon>
        <taxon>Plagiorchiida</taxon>
        <taxon>Pronocephalata</taxon>
        <taxon>Paramphistomoidea</taxon>
        <taxon>Paramphistomidae</taxon>
        <taxon>Calicophoron</taxon>
    </lineage>
</organism>
<dbReference type="InterPro" id="IPR001932">
    <property type="entry name" value="PPM-type_phosphatase-like_dom"/>
</dbReference>
<dbReference type="AlphaFoldDB" id="A0AAV2T4D2"/>
<dbReference type="PANTHER" id="PTHR47992">
    <property type="entry name" value="PROTEIN PHOSPHATASE"/>
    <property type="match status" value="1"/>
</dbReference>